<dbReference type="EMBL" id="WHWC01000002">
    <property type="protein sequence ID" value="KAG8389201.1"/>
    <property type="molecule type" value="Genomic_DNA"/>
</dbReference>
<dbReference type="SMART" id="SM00545">
    <property type="entry name" value="JmjN"/>
    <property type="match status" value="1"/>
</dbReference>
<accession>A0AAV6Y1U7</accession>
<evidence type="ECO:0000256" key="1">
    <source>
        <dbReference type="ARBA" id="ARBA00004123"/>
    </source>
</evidence>
<keyword evidence="2" id="KW-0539">Nucleus</keyword>
<evidence type="ECO:0000256" key="2">
    <source>
        <dbReference type="ARBA" id="ARBA00023242"/>
    </source>
</evidence>
<comment type="subcellular location">
    <subcellularLocation>
        <location evidence="1">Nucleus</location>
    </subcellularLocation>
</comment>
<comment type="caution">
    <text evidence="5">The sequence shown here is derived from an EMBL/GenBank/DDBJ whole genome shotgun (WGS) entry which is preliminary data.</text>
</comment>
<dbReference type="SUPFAM" id="SSF51197">
    <property type="entry name" value="Clavaminate synthase-like"/>
    <property type="match status" value="1"/>
</dbReference>
<dbReference type="Gene3D" id="2.60.120.650">
    <property type="entry name" value="Cupin"/>
    <property type="match status" value="1"/>
</dbReference>
<dbReference type="SMART" id="SM00558">
    <property type="entry name" value="JmjC"/>
    <property type="match status" value="1"/>
</dbReference>
<reference evidence="5" key="1">
    <citation type="submission" date="2019-10" db="EMBL/GenBank/DDBJ databases">
        <authorList>
            <person name="Zhang R."/>
            <person name="Pan Y."/>
            <person name="Wang J."/>
            <person name="Ma R."/>
            <person name="Yu S."/>
        </authorList>
    </citation>
    <scope>NUCLEOTIDE SEQUENCE</scope>
    <source>
        <strain evidence="5">LA-IB0</strain>
        <tissue evidence="5">Leaf</tissue>
    </source>
</reference>
<dbReference type="Pfam" id="PF02928">
    <property type="entry name" value="zf-C5HC2"/>
    <property type="match status" value="1"/>
</dbReference>
<gene>
    <name evidence="5" type="ORF">BUALT_Bualt02G0204300</name>
</gene>
<dbReference type="PANTHER" id="PTHR10694:SF113">
    <property type="entry name" value="PROTEIN JUMONJI"/>
    <property type="match status" value="1"/>
</dbReference>
<organism evidence="5 6">
    <name type="scientific">Buddleja alternifolia</name>
    <dbReference type="NCBI Taxonomy" id="168488"/>
    <lineage>
        <taxon>Eukaryota</taxon>
        <taxon>Viridiplantae</taxon>
        <taxon>Streptophyta</taxon>
        <taxon>Embryophyta</taxon>
        <taxon>Tracheophyta</taxon>
        <taxon>Spermatophyta</taxon>
        <taxon>Magnoliopsida</taxon>
        <taxon>eudicotyledons</taxon>
        <taxon>Gunneridae</taxon>
        <taxon>Pentapetalae</taxon>
        <taxon>asterids</taxon>
        <taxon>lamiids</taxon>
        <taxon>Lamiales</taxon>
        <taxon>Scrophulariaceae</taxon>
        <taxon>Buddlejeae</taxon>
        <taxon>Buddleja</taxon>
    </lineage>
</organism>
<dbReference type="AlphaFoldDB" id="A0AAV6Y1U7"/>
<name>A0AAV6Y1U7_9LAMI</name>
<dbReference type="PROSITE" id="PS51184">
    <property type="entry name" value="JMJC"/>
    <property type="match status" value="1"/>
</dbReference>
<evidence type="ECO:0008006" key="7">
    <source>
        <dbReference type="Google" id="ProtNLM"/>
    </source>
</evidence>
<dbReference type="PANTHER" id="PTHR10694">
    <property type="entry name" value="LYSINE-SPECIFIC DEMETHYLASE"/>
    <property type="match status" value="1"/>
</dbReference>
<dbReference type="InterPro" id="IPR004198">
    <property type="entry name" value="Znf_C5HC2"/>
</dbReference>
<dbReference type="Proteomes" id="UP000826271">
    <property type="component" value="Unassembled WGS sequence"/>
</dbReference>
<protein>
    <recommendedName>
        <fullName evidence="7">Lysine-specific demethylase JMJ16</fullName>
    </recommendedName>
</protein>
<feature type="domain" description="JmjC" evidence="4">
    <location>
        <begin position="357"/>
        <end position="522"/>
    </location>
</feature>
<sequence>MYLELMGTKRSMKNVRNDSQENLSVPPGFVSLTSLTLKRTVTGGEASDPVAVAGKFKQGPIDRPLSNSDIEKFKSSFMQRPWILHDQSDRVTQKYGSEQIELDMKCPVNARLPEGVIRGCANCSNCVKVTARWHPEESCLPVLDDAPVFRPTEEEFKDTLKYIGKLRPKAESYGMCRIVPPPSWRPPCILEDKKTWEASKFSTHAQRIDELQNSYLNRKLSTFHEKIKTTIPKGAANMDLESCNEGEVDSKEAKCTAVSSELEYGPELTLKSFKKYAGDFKRQYFRENDKDKDFDVSLISVQGRREPLIARIEGEYWRIIENPSEEIEVLCGTTFGSRTLRSGFPQKTSPNIAEYSKYVKSGWNLNNTPKLSGSLLPFGCYDTSSILVPQLFIGMCFASQCWRNEDHHLYSLCYMHLGEPKVYYSVPGRYCIKFLEVVKMLFPQLSKHPELLRDLVTQLSPAMLKSEGIPVYRCVQNPLEFVLVFPGAFHSEFSCGFNCTESVCFAPFDWLPHGQNIVELYSQYCLKTSISHDRLLLGGAMEAVSAQWESIAIRNDSFNNQLWRSVCGKDGILTKVLKSRVKIEGIRREHLCNPSLSRALDEFDIATKRECSICLYDLYLSVVYCSCSPNRYSCLRHAKQLCSCTWGSRYFLFRYSITELNILIEALEGNLKAIHSWAKRKVRPNALLAEMDKQKDHNVISSKIHNDSSHKLNGIASNDRAKNYW</sequence>
<evidence type="ECO:0000259" key="4">
    <source>
        <dbReference type="PROSITE" id="PS51184"/>
    </source>
</evidence>
<evidence type="ECO:0000313" key="5">
    <source>
        <dbReference type="EMBL" id="KAG8389201.1"/>
    </source>
</evidence>
<keyword evidence="6" id="KW-1185">Reference proteome</keyword>
<dbReference type="GO" id="GO:0034647">
    <property type="term" value="F:histone H3K4me/H3K4me2/H3K4me3 demethylase activity"/>
    <property type="evidence" value="ECO:0007669"/>
    <property type="project" value="TreeGrafter"/>
</dbReference>
<evidence type="ECO:0000259" key="3">
    <source>
        <dbReference type="PROSITE" id="PS51183"/>
    </source>
</evidence>
<dbReference type="GO" id="GO:0010468">
    <property type="term" value="P:regulation of gene expression"/>
    <property type="evidence" value="ECO:0007669"/>
    <property type="project" value="TreeGrafter"/>
</dbReference>
<feature type="domain" description="JmjN" evidence="3">
    <location>
        <begin position="146"/>
        <end position="187"/>
    </location>
</feature>
<evidence type="ECO:0000313" key="6">
    <source>
        <dbReference type="Proteomes" id="UP000826271"/>
    </source>
</evidence>
<dbReference type="Pfam" id="PF02373">
    <property type="entry name" value="JmjC"/>
    <property type="match status" value="1"/>
</dbReference>
<dbReference type="GO" id="GO:0000785">
    <property type="term" value="C:chromatin"/>
    <property type="evidence" value="ECO:0007669"/>
    <property type="project" value="TreeGrafter"/>
</dbReference>
<dbReference type="Pfam" id="PF02375">
    <property type="entry name" value="JmjN"/>
    <property type="match status" value="1"/>
</dbReference>
<dbReference type="PROSITE" id="PS51183">
    <property type="entry name" value="JMJN"/>
    <property type="match status" value="1"/>
</dbReference>
<dbReference type="GO" id="GO:0005634">
    <property type="term" value="C:nucleus"/>
    <property type="evidence" value="ECO:0007669"/>
    <property type="project" value="UniProtKB-SubCell"/>
</dbReference>
<dbReference type="InterPro" id="IPR003347">
    <property type="entry name" value="JmjC_dom"/>
</dbReference>
<dbReference type="InterPro" id="IPR003349">
    <property type="entry name" value="JmjN"/>
</dbReference>
<proteinExistence type="predicted"/>